<evidence type="ECO:0000256" key="4">
    <source>
        <dbReference type="ARBA" id="ARBA00022598"/>
    </source>
</evidence>
<evidence type="ECO:0000313" key="15">
    <source>
        <dbReference type="EMBL" id="OHB03056.1"/>
    </source>
</evidence>
<dbReference type="SUPFAM" id="SSF56059">
    <property type="entry name" value="Glutathione synthetase ATP-binding domain-like"/>
    <property type="match status" value="1"/>
</dbReference>
<feature type="binding site" evidence="12">
    <location>
        <position position="289"/>
    </location>
    <ligand>
        <name>Mg(2+)</name>
        <dbReference type="ChEBI" id="CHEBI:18420"/>
        <label>2</label>
    </ligand>
</feature>
<comment type="similarity">
    <text evidence="2 10">Belongs to the D-alanine--D-alanine ligase family.</text>
</comment>
<dbReference type="Proteomes" id="UP000176800">
    <property type="component" value="Unassembled WGS sequence"/>
</dbReference>
<accession>A0A1G2U0K3</accession>
<dbReference type="Gene3D" id="3.40.50.20">
    <property type="match status" value="1"/>
</dbReference>
<comment type="subcellular location">
    <subcellularLocation>
        <location evidence="1 10">Cytoplasm</location>
    </subcellularLocation>
</comment>
<dbReference type="PIRSF" id="PIRSF039102">
    <property type="entry name" value="Ddl/VanB"/>
    <property type="match status" value="1"/>
</dbReference>
<keyword evidence="8 10" id="KW-0573">Peptidoglycan synthesis</keyword>
<evidence type="ECO:0000256" key="7">
    <source>
        <dbReference type="ARBA" id="ARBA00022960"/>
    </source>
</evidence>
<evidence type="ECO:0000256" key="3">
    <source>
        <dbReference type="ARBA" id="ARBA00022490"/>
    </source>
</evidence>
<dbReference type="GO" id="GO:0071555">
    <property type="term" value="P:cell wall organization"/>
    <property type="evidence" value="ECO:0007669"/>
    <property type="project" value="UniProtKB-KW"/>
</dbReference>
<keyword evidence="9 10" id="KW-0961">Cell wall biogenesis/degradation</keyword>
<evidence type="ECO:0000256" key="2">
    <source>
        <dbReference type="ARBA" id="ARBA00010871"/>
    </source>
</evidence>
<dbReference type="InterPro" id="IPR011095">
    <property type="entry name" value="Dala_Dala_lig_C"/>
</dbReference>
<evidence type="ECO:0000256" key="1">
    <source>
        <dbReference type="ARBA" id="ARBA00004496"/>
    </source>
</evidence>
<comment type="pathway">
    <text evidence="10">Cell wall biogenesis; peptidoglycan biosynthesis.</text>
</comment>
<evidence type="ECO:0000256" key="13">
    <source>
        <dbReference type="PROSITE-ProRule" id="PRU00409"/>
    </source>
</evidence>
<dbReference type="AlphaFoldDB" id="A0A1G2U0K3"/>
<dbReference type="InterPro" id="IPR013815">
    <property type="entry name" value="ATP_grasp_subdomain_1"/>
</dbReference>
<evidence type="ECO:0000256" key="6">
    <source>
        <dbReference type="ARBA" id="ARBA00022840"/>
    </source>
</evidence>
<dbReference type="HAMAP" id="MF_00047">
    <property type="entry name" value="Dala_Dala_lig"/>
    <property type="match status" value="1"/>
</dbReference>
<evidence type="ECO:0000256" key="5">
    <source>
        <dbReference type="ARBA" id="ARBA00022741"/>
    </source>
</evidence>
<evidence type="ECO:0000256" key="10">
    <source>
        <dbReference type="HAMAP-Rule" id="MF_00047"/>
    </source>
</evidence>
<keyword evidence="12" id="KW-0464">Manganese</keyword>
<dbReference type="EMBL" id="MHWE01000023">
    <property type="protein sequence ID" value="OHB03056.1"/>
    <property type="molecule type" value="Genomic_DNA"/>
</dbReference>
<evidence type="ECO:0000313" key="16">
    <source>
        <dbReference type="Proteomes" id="UP000176800"/>
    </source>
</evidence>
<protein>
    <recommendedName>
        <fullName evidence="10">D-alanine--D-alanine ligase</fullName>
        <ecNumber evidence="10">6.3.2.4</ecNumber>
    </recommendedName>
    <alternativeName>
        <fullName evidence="10">D-Ala-D-Ala ligase</fullName>
    </alternativeName>
    <alternativeName>
        <fullName evidence="10">D-alanylalanine synthetase</fullName>
    </alternativeName>
</protein>
<comment type="caution">
    <text evidence="15">The sequence shown here is derived from an EMBL/GenBank/DDBJ whole genome shotgun (WGS) entry which is preliminary data.</text>
</comment>
<comment type="cofactor">
    <cofactor evidence="12">
        <name>Mg(2+)</name>
        <dbReference type="ChEBI" id="CHEBI:18420"/>
    </cofactor>
    <cofactor evidence="12">
        <name>Mn(2+)</name>
        <dbReference type="ChEBI" id="CHEBI:29035"/>
    </cofactor>
    <text evidence="12">Binds 2 magnesium or manganese ions per subunit.</text>
</comment>
<dbReference type="InterPro" id="IPR005905">
    <property type="entry name" value="D_ala_D_ala"/>
</dbReference>
<dbReference type="GO" id="GO:0009252">
    <property type="term" value="P:peptidoglycan biosynthetic process"/>
    <property type="evidence" value="ECO:0007669"/>
    <property type="project" value="UniProtKB-UniRule"/>
</dbReference>
<feature type="active site" evidence="11">
    <location>
        <position position="300"/>
    </location>
</feature>
<dbReference type="EC" id="6.3.2.4" evidence="10"/>
<feature type="binding site" evidence="12">
    <location>
        <position position="276"/>
    </location>
    <ligand>
        <name>Mg(2+)</name>
        <dbReference type="ChEBI" id="CHEBI:18420"/>
        <label>1</label>
    </ligand>
</feature>
<dbReference type="GO" id="GO:0008360">
    <property type="term" value="P:regulation of cell shape"/>
    <property type="evidence" value="ECO:0007669"/>
    <property type="project" value="UniProtKB-KW"/>
</dbReference>
<dbReference type="PANTHER" id="PTHR23132:SF23">
    <property type="entry name" value="D-ALANINE--D-ALANINE LIGASE B"/>
    <property type="match status" value="1"/>
</dbReference>
<dbReference type="GO" id="GO:0008716">
    <property type="term" value="F:D-alanine-D-alanine ligase activity"/>
    <property type="evidence" value="ECO:0007669"/>
    <property type="project" value="UniProtKB-UniRule"/>
</dbReference>
<keyword evidence="6 13" id="KW-0067">ATP-binding</keyword>
<feature type="domain" description="ATP-grasp" evidence="14">
    <location>
        <begin position="117"/>
        <end position="322"/>
    </location>
</feature>
<sequence length="326" mass="35573">MATDIFNRMKRKIGVLRGGPSAEYDISLMTGGNVLRNMPDKYEAVDVFISKDGEWHIGGIAKAPQKILKQFDMAFNALHGRYGEDGGVQSILETFGMPYTGSGRLSCVSALNKCLAKKILSSADVLIPEHIILRSEEVSPEFLSVIFDEFPHPLVVKPTFGGSSLGVEVADDLETFKQAISNALVYGDSAIIEEYIVGKEATCGVLEGSGGLFALQPVEVICGQGKKYFDYDSKYLQGVSERNCPAKFSLKARRKIQDLALKAHEVLGLKHYSSSDFIIHPNRGIYLIEVDALPDLTHQSPYPQALSSAGISTPDFIDHVLTLAGR</sequence>
<evidence type="ECO:0000256" key="8">
    <source>
        <dbReference type="ARBA" id="ARBA00022984"/>
    </source>
</evidence>
<dbReference type="Gene3D" id="3.30.1490.20">
    <property type="entry name" value="ATP-grasp fold, A domain"/>
    <property type="match status" value="1"/>
</dbReference>
<dbReference type="InterPro" id="IPR016185">
    <property type="entry name" value="PreATP-grasp_dom_sf"/>
</dbReference>
<keyword evidence="5 13" id="KW-0547">Nucleotide-binding</keyword>
<dbReference type="Pfam" id="PF01820">
    <property type="entry name" value="Dala_Dala_lig_N"/>
    <property type="match status" value="2"/>
</dbReference>
<evidence type="ECO:0000256" key="12">
    <source>
        <dbReference type="PIRSR" id="PIRSR039102-3"/>
    </source>
</evidence>
<comment type="catalytic activity">
    <reaction evidence="10">
        <text>2 D-alanine + ATP = D-alanyl-D-alanine + ADP + phosphate + H(+)</text>
        <dbReference type="Rhea" id="RHEA:11224"/>
        <dbReference type="ChEBI" id="CHEBI:15378"/>
        <dbReference type="ChEBI" id="CHEBI:30616"/>
        <dbReference type="ChEBI" id="CHEBI:43474"/>
        <dbReference type="ChEBI" id="CHEBI:57416"/>
        <dbReference type="ChEBI" id="CHEBI:57822"/>
        <dbReference type="ChEBI" id="CHEBI:456216"/>
        <dbReference type="EC" id="6.3.2.4"/>
    </reaction>
</comment>
<keyword evidence="3 10" id="KW-0963">Cytoplasm</keyword>
<evidence type="ECO:0000256" key="11">
    <source>
        <dbReference type="PIRSR" id="PIRSR039102-1"/>
    </source>
</evidence>
<dbReference type="InterPro" id="IPR000291">
    <property type="entry name" value="D-Ala_lig_Van_CS"/>
</dbReference>
<reference evidence="15 16" key="1">
    <citation type="journal article" date="2016" name="Nat. Commun.">
        <title>Thousands of microbial genomes shed light on interconnected biogeochemical processes in an aquifer system.</title>
        <authorList>
            <person name="Anantharaman K."/>
            <person name="Brown C.T."/>
            <person name="Hug L.A."/>
            <person name="Sharon I."/>
            <person name="Castelle C.J."/>
            <person name="Probst A.J."/>
            <person name="Thomas B.C."/>
            <person name="Singh A."/>
            <person name="Wilkins M.J."/>
            <person name="Karaoz U."/>
            <person name="Brodie E.L."/>
            <person name="Williams K.H."/>
            <person name="Hubbard S.S."/>
            <person name="Banfield J.F."/>
        </authorList>
    </citation>
    <scope>NUCLEOTIDE SEQUENCE [LARGE SCALE GENOMIC DNA]</scope>
</reference>
<dbReference type="GO" id="GO:0005524">
    <property type="term" value="F:ATP binding"/>
    <property type="evidence" value="ECO:0007669"/>
    <property type="project" value="UniProtKB-UniRule"/>
</dbReference>
<comment type="function">
    <text evidence="10">Cell wall formation.</text>
</comment>
<feature type="active site" evidence="11">
    <location>
        <position position="163"/>
    </location>
</feature>
<name>A0A1G2U0K3_9BACT</name>
<dbReference type="PROSITE" id="PS50975">
    <property type="entry name" value="ATP_GRASP"/>
    <property type="match status" value="1"/>
</dbReference>
<dbReference type="SUPFAM" id="SSF52440">
    <property type="entry name" value="PreATP-grasp domain"/>
    <property type="match status" value="1"/>
</dbReference>
<dbReference type="PROSITE" id="PS00843">
    <property type="entry name" value="DALA_DALA_LIGASE_1"/>
    <property type="match status" value="1"/>
</dbReference>
<keyword evidence="4 10" id="KW-0436">Ligase</keyword>
<dbReference type="Pfam" id="PF07478">
    <property type="entry name" value="Dala_Dala_lig_C"/>
    <property type="match status" value="1"/>
</dbReference>
<feature type="active site" evidence="11">
    <location>
        <position position="23"/>
    </location>
</feature>
<dbReference type="UniPathway" id="UPA00219"/>
<feature type="binding site" evidence="12">
    <location>
        <position position="289"/>
    </location>
    <ligand>
        <name>Mg(2+)</name>
        <dbReference type="ChEBI" id="CHEBI:18420"/>
        <label>1</label>
    </ligand>
</feature>
<evidence type="ECO:0000256" key="9">
    <source>
        <dbReference type="ARBA" id="ARBA00023316"/>
    </source>
</evidence>
<keyword evidence="12" id="KW-0479">Metal-binding</keyword>
<keyword evidence="7 10" id="KW-0133">Cell shape</keyword>
<keyword evidence="12" id="KW-0460">Magnesium</keyword>
<dbReference type="GO" id="GO:0005737">
    <property type="term" value="C:cytoplasm"/>
    <property type="evidence" value="ECO:0007669"/>
    <property type="project" value="UniProtKB-SubCell"/>
</dbReference>
<dbReference type="GO" id="GO:0046872">
    <property type="term" value="F:metal ion binding"/>
    <property type="evidence" value="ECO:0007669"/>
    <property type="project" value="UniProtKB-KW"/>
</dbReference>
<dbReference type="InterPro" id="IPR011761">
    <property type="entry name" value="ATP-grasp"/>
</dbReference>
<organism evidence="15 16">
    <name type="scientific">Candidatus Zambryskibacteria bacterium RIFCSPLOWO2_01_FULL_45_21</name>
    <dbReference type="NCBI Taxonomy" id="1802761"/>
    <lineage>
        <taxon>Bacteria</taxon>
        <taxon>Candidatus Zambryskiibacteriota</taxon>
    </lineage>
</organism>
<proteinExistence type="inferred from homology"/>
<dbReference type="InterPro" id="IPR011127">
    <property type="entry name" value="Dala_Dala_lig_N"/>
</dbReference>
<dbReference type="PANTHER" id="PTHR23132">
    <property type="entry name" value="D-ALANINE--D-ALANINE LIGASE"/>
    <property type="match status" value="1"/>
</dbReference>
<gene>
    <name evidence="10" type="primary">ddl</name>
    <name evidence="15" type="ORF">A3B14_00120</name>
</gene>
<evidence type="ECO:0000259" key="14">
    <source>
        <dbReference type="PROSITE" id="PS50975"/>
    </source>
</evidence>
<dbReference type="Gene3D" id="3.30.470.20">
    <property type="entry name" value="ATP-grasp fold, B domain"/>
    <property type="match status" value="1"/>
</dbReference>